<dbReference type="InterPro" id="IPR036220">
    <property type="entry name" value="UDP-Glc/GDP-Man_DH_C_sf"/>
</dbReference>
<name>A0AAE9XTI5_9PROT</name>
<dbReference type="InterPro" id="IPR036291">
    <property type="entry name" value="NAD(P)-bd_dom_sf"/>
</dbReference>
<dbReference type="Gene3D" id="3.40.50.720">
    <property type="entry name" value="NAD(P)-binding Rossmann-like Domain"/>
    <property type="match status" value="2"/>
</dbReference>
<dbReference type="PANTHER" id="PTHR43750">
    <property type="entry name" value="UDP-GLUCOSE 6-DEHYDROGENASE TUAD"/>
    <property type="match status" value="1"/>
</dbReference>
<comment type="catalytic activity">
    <reaction evidence="7 8">
        <text>UDP-alpha-D-glucose + 2 NAD(+) + H2O = UDP-alpha-D-glucuronate + 2 NADH + 3 H(+)</text>
        <dbReference type="Rhea" id="RHEA:23596"/>
        <dbReference type="ChEBI" id="CHEBI:15377"/>
        <dbReference type="ChEBI" id="CHEBI:15378"/>
        <dbReference type="ChEBI" id="CHEBI:57540"/>
        <dbReference type="ChEBI" id="CHEBI:57945"/>
        <dbReference type="ChEBI" id="CHEBI:58052"/>
        <dbReference type="ChEBI" id="CHEBI:58885"/>
        <dbReference type="EC" id="1.1.1.22"/>
    </reaction>
</comment>
<dbReference type="Pfam" id="PF00984">
    <property type="entry name" value="UDPG_MGDP_dh"/>
    <property type="match status" value="1"/>
</dbReference>
<dbReference type="GO" id="GO:0051287">
    <property type="term" value="F:NAD binding"/>
    <property type="evidence" value="ECO:0007669"/>
    <property type="project" value="InterPro"/>
</dbReference>
<protein>
    <recommendedName>
        <fullName evidence="4 8">UDP-glucose 6-dehydrogenase</fullName>
        <ecNumber evidence="3 8">1.1.1.22</ecNumber>
    </recommendedName>
</protein>
<evidence type="ECO:0000256" key="6">
    <source>
        <dbReference type="ARBA" id="ARBA00023027"/>
    </source>
</evidence>
<dbReference type="SUPFAM" id="SSF52413">
    <property type="entry name" value="UDP-glucose/GDP-mannose dehydrogenase C-terminal domain"/>
    <property type="match status" value="1"/>
</dbReference>
<dbReference type="PIRSF" id="PIRSF500134">
    <property type="entry name" value="UDPglc_DH_bac"/>
    <property type="match status" value="1"/>
</dbReference>
<dbReference type="InterPro" id="IPR017476">
    <property type="entry name" value="UDP-Glc/GDP-Man"/>
</dbReference>
<dbReference type="Gene3D" id="1.20.5.100">
    <property type="entry name" value="Cytochrome c1, transmembrane anchor, C-terminal"/>
    <property type="match status" value="1"/>
</dbReference>
<evidence type="ECO:0000256" key="8">
    <source>
        <dbReference type="PIRNR" id="PIRNR000124"/>
    </source>
</evidence>
<evidence type="ECO:0000256" key="7">
    <source>
        <dbReference type="ARBA" id="ARBA00047473"/>
    </source>
</evidence>
<dbReference type="AlphaFoldDB" id="A0AAE9XTI5"/>
<evidence type="ECO:0000256" key="11">
    <source>
        <dbReference type="PIRSR" id="PIRSR500134-3"/>
    </source>
</evidence>
<dbReference type="InterPro" id="IPR014027">
    <property type="entry name" value="UDP-Glc/GDP-Man_DH_C"/>
</dbReference>
<evidence type="ECO:0000313" key="14">
    <source>
        <dbReference type="Proteomes" id="UP001217500"/>
    </source>
</evidence>
<organism evidence="13 14">
    <name type="scientific">Gimibacter soli</name>
    <dbReference type="NCBI Taxonomy" id="3024400"/>
    <lineage>
        <taxon>Bacteria</taxon>
        <taxon>Pseudomonadati</taxon>
        <taxon>Pseudomonadota</taxon>
        <taxon>Alphaproteobacteria</taxon>
        <taxon>Kordiimonadales</taxon>
        <taxon>Temperatibacteraceae</taxon>
        <taxon>Gimibacter</taxon>
    </lineage>
</organism>
<dbReference type="SMART" id="SM00984">
    <property type="entry name" value="UDPG_MGDP_dh_C"/>
    <property type="match status" value="1"/>
</dbReference>
<evidence type="ECO:0000259" key="12">
    <source>
        <dbReference type="SMART" id="SM00984"/>
    </source>
</evidence>
<dbReference type="GO" id="GO:0000271">
    <property type="term" value="P:polysaccharide biosynthetic process"/>
    <property type="evidence" value="ECO:0007669"/>
    <property type="project" value="InterPro"/>
</dbReference>
<dbReference type="SUPFAM" id="SSF51735">
    <property type="entry name" value="NAD(P)-binding Rossmann-fold domains"/>
    <property type="match status" value="1"/>
</dbReference>
<dbReference type="RefSeq" id="WP_289502570.1">
    <property type="nucleotide sequence ID" value="NZ_CP116805.1"/>
</dbReference>
<feature type="binding site" evidence="11">
    <location>
        <position position="104"/>
    </location>
    <ligand>
        <name>NAD(+)</name>
        <dbReference type="ChEBI" id="CHEBI:57540"/>
    </ligand>
</feature>
<feature type="binding site" evidence="11">
    <location>
        <position position="142"/>
    </location>
    <ligand>
        <name>NAD(+)</name>
        <dbReference type="ChEBI" id="CHEBI:57540"/>
    </ligand>
</feature>
<keyword evidence="5 8" id="KW-0560">Oxidoreductase</keyword>
<evidence type="ECO:0000256" key="4">
    <source>
        <dbReference type="ARBA" id="ARBA00015132"/>
    </source>
</evidence>
<feature type="active site" description="Nucleophile" evidence="9">
    <location>
        <position position="288"/>
    </location>
</feature>
<feature type="domain" description="UDP-glucose/GDP-mannose dehydrogenase C-terminal" evidence="12">
    <location>
        <begin position="339"/>
        <end position="438"/>
    </location>
</feature>
<comment type="similarity">
    <text evidence="2 8">Belongs to the UDP-glucose/GDP-mannose dehydrogenase family.</text>
</comment>
<accession>A0AAE9XTI5</accession>
<dbReference type="GO" id="GO:0003979">
    <property type="term" value="F:UDP-glucose 6-dehydrogenase activity"/>
    <property type="evidence" value="ECO:0007669"/>
    <property type="project" value="UniProtKB-EC"/>
</dbReference>
<keyword evidence="6 8" id="KW-0520">NAD</keyword>
<evidence type="ECO:0000256" key="3">
    <source>
        <dbReference type="ARBA" id="ARBA00012954"/>
    </source>
</evidence>
<evidence type="ECO:0000256" key="1">
    <source>
        <dbReference type="ARBA" id="ARBA00004701"/>
    </source>
</evidence>
<dbReference type="KEGG" id="gso:PH603_10955"/>
<dbReference type="SUPFAM" id="SSF48179">
    <property type="entry name" value="6-phosphogluconate dehydrogenase C-terminal domain-like"/>
    <property type="match status" value="1"/>
</dbReference>
<evidence type="ECO:0000313" key="13">
    <source>
        <dbReference type="EMBL" id="WCL53058.1"/>
    </source>
</evidence>
<dbReference type="InterPro" id="IPR001732">
    <property type="entry name" value="UDP-Glc/GDP-Man_DH_N"/>
</dbReference>
<dbReference type="PANTHER" id="PTHR43750:SF3">
    <property type="entry name" value="UDP-GLUCOSE 6-DEHYDROGENASE TUAD"/>
    <property type="match status" value="1"/>
</dbReference>
<dbReference type="InterPro" id="IPR014026">
    <property type="entry name" value="UDP-Glc/GDP-Man_DH_dimer"/>
</dbReference>
<evidence type="ECO:0000256" key="9">
    <source>
        <dbReference type="PIRSR" id="PIRSR500134-1"/>
    </source>
</evidence>
<feature type="binding site" evidence="10">
    <location>
        <position position="231"/>
    </location>
    <ligand>
        <name>substrate</name>
    </ligand>
</feature>
<feature type="binding site" evidence="11">
    <location>
        <position position="50"/>
    </location>
    <ligand>
        <name>NAD(+)</name>
        <dbReference type="ChEBI" id="CHEBI:57540"/>
    </ligand>
</feature>
<dbReference type="EC" id="1.1.1.22" evidence="3 8"/>
<evidence type="ECO:0000256" key="5">
    <source>
        <dbReference type="ARBA" id="ARBA00023002"/>
    </source>
</evidence>
<evidence type="ECO:0000256" key="10">
    <source>
        <dbReference type="PIRSR" id="PIRSR500134-2"/>
    </source>
</evidence>
<dbReference type="Proteomes" id="UP001217500">
    <property type="component" value="Chromosome"/>
</dbReference>
<dbReference type="InterPro" id="IPR028357">
    <property type="entry name" value="UDPglc_DH_bac"/>
</dbReference>
<dbReference type="Pfam" id="PF03720">
    <property type="entry name" value="UDPG_MGDP_dh_C"/>
    <property type="match status" value="1"/>
</dbReference>
<comment type="pathway">
    <text evidence="1">Nucleotide-sugar biosynthesis; UDP-alpha-D-glucuronate biosynthesis; UDP-alpha-D-glucuronate from UDP-alpha-D-glucose: step 1/1.</text>
</comment>
<dbReference type="EMBL" id="CP116805">
    <property type="protein sequence ID" value="WCL53058.1"/>
    <property type="molecule type" value="Genomic_DNA"/>
</dbReference>
<evidence type="ECO:0000256" key="2">
    <source>
        <dbReference type="ARBA" id="ARBA00006601"/>
    </source>
</evidence>
<dbReference type="Pfam" id="PF03721">
    <property type="entry name" value="UDPG_MGDP_dh_N"/>
    <property type="match status" value="1"/>
</dbReference>
<sequence length="460" mass="49207">MLSHPKFEFEVYMSSQAIDFPRVSVIGLGKLGAPLAAVMANGGYKVIGYDLNRDFVSAVQRGVAPVNETGLQDMINKVAARLTATEKIEVAVSNSDVSFIIVPTPSKPDGFFSLDYVLSAIEGMAPALRAKQSRHLIVVTSTVMPGATDGIIRQTLEKATGLKAGRDIGLCYNPEFIALGSVIHDMLHPDFILIGESDTTSGDCLEEIYKNTCAKEPVFRRMNAVNAELCKISVNTFVTTKITYANMLADICDRLPGADVDIVTTAVGADSRIGKKYLKGAVGYGGPCFPRDNRAFAALADSLGARSDLARATDAMNDYQVERLERCILGLVGEGARVSILGVSYKPLTAVIEASQGLMLGKRLVDQGVKVTAFDPGVATEGPATDGWLTWAETLPDALNGCDLAVVVTPWDAFNTLPALVPDQSKLTIVDPWRMFSGSEFGNSVTLVSLGRGRMDQNAL</sequence>
<keyword evidence="14" id="KW-1185">Reference proteome</keyword>
<dbReference type="NCBIfam" id="TIGR03026">
    <property type="entry name" value="NDP-sugDHase"/>
    <property type="match status" value="1"/>
</dbReference>
<dbReference type="InterPro" id="IPR008927">
    <property type="entry name" value="6-PGluconate_DH-like_C_sf"/>
</dbReference>
<dbReference type="PIRSF" id="PIRSF000124">
    <property type="entry name" value="UDPglc_GDPman_dh"/>
    <property type="match status" value="1"/>
</dbReference>
<gene>
    <name evidence="13" type="ORF">PH603_10955</name>
</gene>
<reference evidence="13" key="1">
    <citation type="submission" date="2023-01" db="EMBL/GenBank/DDBJ databases">
        <title>The genome sequence of Kordiimonadaceae bacterium 6D33.</title>
        <authorList>
            <person name="Liu Y."/>
        </authorList>
    </citation>
    <scope>NUCLEOTIDE SEQUENCE</scope>
    <source>
        <strain evidence="13">6D33</strain>
    </source>
</reference>
<proteinExistence type="inferred from homology"/>
<feature type="binding site" evidence="10">
    <location>
        <position position="285"/>
    </location>
    <ligand>
        <name>substrate</name>
    </ligand>
</feature>
<feature type="binding site" evidence="10">
    <location>
        <position position="346"/>
    </location>
    <ligand>
        <name>substrate</name>
    </ligand>
</feature>